<organism evidence="1 2">
    <name type="scientific">Inconstantimicrobium mannanitabidum</name>
    <dbReference type="NCBI Taxonomy" id="1604901"/>
    <lineage>
        <taxon>Bacteria</taxon>
        <taxon>Bacillati</taxon>
        <taxon>Bacillota</taxon>
        <taxon>Clostridia</taxon>
        <taxon>Eubacteriales</taxon>
        <taxon>Clostridiaceae</taxon>
        <taxon>Inconstantimicrobium</taxon>
    </lineage>
</organism>
<evidence type="ECO:0000313" key="1">
    <source>
        <dbReference type="EMBL" id="GKX68952.1"/>
    </source>
</evidence>
<comment type="caution">
    <text evidence="1">The sequence shown here is derived from an EMBL/GenBank/DDBJ whole genome shotgun (WGS) entry which is preliminary data.</text>
</comment>
<dbReference type="EMBL" id="BROD01000002">
    <property type="protein sequence ID" value="GKX68952.1"/>
    <property type="molecule type" value="Genomic_DNA"/>
</dbReference>
<accession>A0ACB5RIN3</accession>
<keyword evidence="2" id="KW-1185">Reference proteome</keyword>
<evidence type="ECO:0000313" key="2">
    <source>
        <dbReference type="Proteomes" id="UP001058074"/>
    </source>
</evidence>
<dbReference type="Proteomes" id="UP001058074">
    <property type="component" value="Unassembled WGS sequence"/>
</dbReference>
<proteinExistence type="predicted"/>
<name>A0ACB5RIN3_9CLOT</name>
<sequence length="431" mass="48789">MEFFSVILTAFIIWIAVLNLISFKASRKEKLSLLLVTSVVCCVSYFISESLIMLSATIVIALCLYLKTKRIIQSIVISIISVMSLATADIIVYYFKILFSHTDIINKNNPSYLFVYLCGLIITFIISKILGLILNKKLNISTLNLKGKSALLIVLSLVVTFAIFLFNVIWGQKNGFTDESVQFNLILFSVYFVLLLFIMFVLIASIRKDMQFENTKTEFKNLSEYTKNLETLYNDMRVFRHDYINILSSMVGYIESKDMEGLEQHFNKNILPLSEGMKSNNFKIGLLQNIKIPEIKGILASKVIRAQEMGIDVAIEVVEPILKMSMDIIDLSRSVGILLDNAIEAALKCDKPFIKLALINKENSVLMIIVNGTPKDTPPIHKIYEKGFSTKGENRGLGLYNLKQILGKYNTIFLDTVIENGEFSQALEVRN</sequence>
<gene>
    <name evidence="1" type="primary">agrC</name>
    <name evidence="1" type="ORF">rsdtw13_42100</name>
</gene>
<protein>
    <submittedName>
        <fullName evidence="1">ATPase</fullName>
    </submittedName>
</protein>
<reference evidence="1" key="1">
    <citation type="journal article" date="2025" name="Int. J. Syst. Evol. Microbiol.">
        <title>Inconstantimicrobium mannanitabidum sp. nov., a novel member of the family Clostridiaceae isolated from anoxic soil under the treatment of reductive soil disinfestation.</title>
        <authorList>
            <person name="Ueki A."/>
            <person name="Tonouchi A."/>
            <person name="Honma S."/>
            <person name="Kaku N."/>
            <person name="Ueki K."/>
        </authorList>
    </citation>
    <scope>NUCLEOTIDE SEQUENCE</scope>
    <source>
        <strain evidence="1">TW13</strain>
    </source>
</reference>